<evidence type="ECO:0000256" key="1">
    <source>
        <dbReference type="SAM" id="MobiDB-lite"/>
    </source>
</evidence>
<name>W1PEZ5_AMBTC</name>
<keyword evidence="3" id="KW-1185">Reference proteome</keyword>
<dbReference type="HOGENOM" id="CLU_1117019_0_0_1"/>
<dbReference type="Gramene" id="ERN05640">
    <property type="protein sequence ID" value="ERN05640"/>
    <property type="gene ID" value="AMTR_s00006p00107130"/>
</dbReference>
<feature type="region of interest" description="Disordered" evidence="1">
    <location>
        <begin position="38"/>
        <end position="91"/>
    </location>
</feature>
<sequence length="249" mass="26287">MKLLLKKKTRSFFDRLEVIFGWGEGGVPLFNEEVPTPALRARPEDEPRLGSSGRAIRVPRPSAPAKPKSALPKGREDKDWPGWSSVPPLDPGHGSRTLVSRVKVGASFVVRTRVASPACPVVSVSIATKATHEEMGASRVHPSNSSVVQSSGSHALRGPIASSPLGPRVAAWAMTPPGSGNPVLDVPSLDVVGFSAIPRSSLVFKALMVRAMLSLSLQGFEGVSLIGARGTDGGFQGLCGQSKECVPRW</sequence>
<dbReference type="AlphaFoldDB" id="W1PEZ5"/>
<evidence type="ECO:0000313" key="3">
    <source>
        <dbReference type="Proteomes" id="UP000017836"/>
    </source>
</evidence>
<accession>W1PEZ5</accession>
<evidence type="ECO:0000313" key="2">
    <source>
        <dbReference type="EMBL" id="ERN05640.1"/>
    </source>
</evidence>
<organism evidence="2 3">
    <name type="scientific">Amborella trichopoda</name>
    <dbReference type="NCBI Taxonomy" id="13333"/>
    <lineage>
        <taxon>Eukaryota</taxon>
        <taxon>Viridiplantae</taxon>
        <taxon>Streptophyta</taxon>
        <taxon>Embryophyta</taxon>
        <taxon>Tracheophyta</taxon>
        <taxon>Spermatophyta</taxon>
        <taxon>Magnoliopsida</taxon>
        <taxon>Amborellales</taxon>
        <taxon>Amborellaceae</taxon>
        <taxon>Amborella</taxon>
    </lineage>
</organism>
<reference evidence="3" key="1">
    <citation type="journal article" date="2013" name="Science">
        <title>The Amborella genome and the evolution of flowering plants.</title>
        <authorList>
            <consortium name="Amborella Genome Project"/>
        </authorList>
    </citation>
    <scope>NUCLEOTIDE SEQUENCE [LARGE SCALE GENOMIC DNA]</scope>
</reference>
<proteinExistence type="predicted"/>
<feature type="compositionally biased region" description="Low complexity" evidence="1">
    <location>
        <begin position="59"/>
        <end position="72"/>
    </location>
</feature>
<gene>
    <name evidence="2" type="ORF">AMTR_s00006p00107130</name>
</gene>
<dbReference type="Proteomes" id="UP000017836">
    <property type="component" value="Unassembled WGS sequence"/>
</dbReference>
<protein>
    <submittedName>
        <fullName evidence="2">Uncharacterized protein</fullName>
    </submittedName>
</protein>
<dbReference type="EMBL" id="KI393980">
    <property type="protein sequence ID" value="ERN05640.1"/>
    <property type="molecule type" value="Genomic_DNA"/>
</dbReference>